<accession>A0ACC1PPG0</accession>
<keyword evidence="2" id="KW-1185">Reference proteome</keyword>
<organism evidence="1 2">
    <name type="scientific">Trametes sanguinea</name>
    <dbReference type="NCBI Taxonomy" id="158606"/>
    <lineage>
        <taxon>Eukaryota</taxon>
        <taxon>Fungi</taxon>
        <taxon>Dikarya</taxon>
        <taxon>Basidiomycota</taxon>
        <taxon>Agaricomycotina</taxon>
        <taxon>Agaricomycetes</taxon>
        <taxon>Polyporales</taxon>
        <taxon>Polyporaceae</taxon>
        <taxon>Trametes</taxon>
    </lineage>
</organism>
<gene>
    <name evidence="1" type="ORF">NUW54_g7311</name>
</gene>
<reference evidence="1" key="1">
    <citation type="submission" date="2022-08" db="EMBL/GenBank/DDBJ databases">
        <title>Genome Sequence of Pycnoporus sanguineus.</title>
        <authorList>
            <person name="Buettner E."/>
        </authorList>
    </citation>
    <scope>NUCLEOTIDE SEQUENCE</scope>
    <source>
        <strain evidence="1">CG-C14</strain>
    </source>
</reference>
<evidence type="ECO:0000313" key="1">
    <source>
        <dbReference type="EMBL" id="KAJ2995869.1"/>
    </source>
</evidence>
<evidence type="ECO:0000313" key="2">
    <source>
        <dbReference type="Proteomes" id="UP001144978"/>
    </source>
</evidence>
<comment type="caution">
    <text evidence="1">The sequence shown here is derived from an EMBL/GenBank/DDBJ whole genome shotgun (WGS) entry which is preliminary data.</text>
</comment>
<sequence>MSVKLKTTEKTADWQMIASSSRSSTRPSGGLSQGRFLSHDDVDGALKAGLIYTRLAQIDGRNTRLFTAGWPLYYIATRNGTSASRHQKRDEAHYAFKSDVVSSKFLWLYSMRSAVSHPSRMKAVG</sequence>
<dbReference type="Proteomes" id="UP001144978">
    <property type="component" value="Unassembled WGS sequence"/>
</dbReference>
<protein>
    <submittedName>
        <fullName evidence="1">Uncharacterized protein</fullName>
    </submittedName>
</protein>
<name>A0ACC1PPG0_9APHY</name>
<dbReference type="EMBL" id="JANSHE010002082">
    <property type="protein sequence ID" value="KAJ2995869.1"/>
    <property type="molecule type" value="Genomic_DNA"/>
</dbReference>
<proteinExistence type="predicted"/>